<dbReference type="InterPro" id="IPR011611">
    <property type="entry name" value="PfkB_dom"/>
</dbReference>
<dbReference type="RefSeq" id="WP_197706045.1">
    <property type="nucleotide sequence ID" value="NZ_AP017313.1"/>
</dbReference>
<dbReference type="PROSITE" id="PS00584">
    <property type="entry name" value="PFKB_KINASES_2"/>
    <property type="match status" value="1"/>
</dbReference>
<keyword evidence="4 12" id="KW-0808">Transferase</keyword>
<comment type="pathway">
    <text evidence="12">Carbohydrate metabolism; D-ribose degradation; D-ribose 5-phosphate from beta-D-ribopyranose: step 2/2.</text>
</comment>
<dbReference type="EMBL" id="JACHWX010000002">
    <property type="protein sequence ID" value="MBB3054744.1"/>
    <property type="molecule type" value="Genomic_DNA"/>
</dbReference>
<dbReference type="Gene3D" id="3.40.1190.20">
    <property type="match status" value="1"/>
</dbReference>
<evidence type="ECO:0000256" key="10">
    <source>
        <dbReference type="ARBA" id="ARBA00022958"/>
    </source>
</evidence>
<keyword evidence="8 12" id="KW-0067">ATP-binding</keyword>
<feature type="domain" description="Carbohydrate kinase PfkB" evidence="13">
    <location>
        <begin position="1"/>
        <end position="293"/>
    </location>
</feature>
<evidence type="ECO:0000256" key="5">
    <source>
        <dbReference type="ARBA" id="ARBA00022723"/>
    </source>
</evidence>
<comment type="subcellular location">
    <subcellularLocation>
        <location evidence="12">Cytoplasm</location>
    </subcellularLocation>
</comment>
<evidence type="ECO:0000256" key="7">
    <source>
        <dbReference type="ARBA" id="ARBA00022777"/>
    </source>
</evidence>
<comment type="caution">
    <text evidence="14">The sequence shown here is derived from an EMBL/GenBank/DDBJ whole genome shotgun (WGS) entry which is preliminary data.</text>
</comment>
<comment type="caution">
    <text evidence="12">Lacks conserved residue(s) required for the propagation of feature annotation.</text>
</comment>
<keyword evidence="12" id="KW-0963">Cytoplasm</keyword>
<feature type="binding site" evidence="12">
    <location>
        <begin position="251"/>
        <end position="252"/>
    </location>
    <ligand>
        <name>ATP</name>
        <dbReference type="ChEBI" id="CHEBI:30616"/>
    </ligand>
</feature>
<dbReference type="GO" id="GO:0005524">
    <property type="term" value="F:ATP binding"/>
    <property type="evidence" value="ECO:0007669"/>
    <property type="project" value="UniProtKB-UniRule"/>
</dbReference>
<reference evidence="14" key="1">
    <citation type="submission" date="2020-08" db="EMBL/GenBank/DDBJ databases">
        <title>Genomic Encyclopedia of Type Strains, Phase III (KMG-III): the genomes of soil and plant-associated and newly described type strains.</title>
        <authorList>
            <person name="Whitman W."/>
        </authorList>
    </citation>
    <scope>NUCLEOTIDE SEQUENCE [LARGE SCALE GENOMIC DNA]</scope>
    <source>
        <strain evidence="14">CECT 8628</strain>
    </source>
</reference>
<sequence>MSSIFVIGSSNTDMVIRSEKLPAPGETILGGEFLMTAGGKGANQAVAAAKLGGKVTFACKVGDDIFGRQAVQGFKDVGVNTDFICADPVHPSGVALILVDVNGENSIAVAPGANGNLQPVDLETVIEQIKPGDIVLIQLEIPIQTVAYAIEQCHHKGARVILNPAPACVLDDAIFKYVHTITPNETEAELLTGIKVTGQQSAAAAAAILMTKGVKNVIITLGAKGAYHHDNLLNKIIPSPTVTAIDSTAAGDVFNGALAVALTENISPEDAVAFACKAAAISVTRMGAQASAPMRSEL</sequence>
<comment type="cofactor">
    <cofactor evidence="12">
        <name>Mg(2+)</name>
        <dbReference type="ChEBI" id="CHEBI:18420"/>
    </cofactor>
    <text evidence="12">Requires a divalent cation, most likely magnesium in vivo, as an electrophilic catalyst to aid phosphoryl group transfer. It is the chelate of the metal and the nucleotide that is the actual substrate.</text>
</comment>
<dbReference type="PANTHER" id="PTHR10584">
    <property type="entry name" value="SUGAR KINASE"/>
    <property type="match status" value="1"/>
</dbReference>
<dbReference type="InterPro" id="IPR029056">
    <property type="entry name" value="Ribokinase-like"/>
</dbReference>
<dbReference type="NCBIfam" id="TIGR02152">
    <property type="entry name" value="D_ribokin_bact"/>
    <property type="match status" value="1"/>
</dbReference>
<dbReference type="InterPro" id="IPR002173">
    <property type="entry name" value="Carboh/pur_kinase_PfkB_CS"/>
</dbReference>
<comment type="similarity">
    <text evidence="12">Belongs to the carbohydrate kinase PfkB family. Ribokinase subfamily.</text>
</comment>
<evidence type="ECO:0000313" key="14">
    <source>
        <dbReference type="EMBL" id="MBB3054744.1"/>
    </source>
</evidence>
<evidence type="ECO:0000256" key="3">
    <source>
        <dbReference type="ARBA" id="ARBA00016943"/>
    </source>
</evidence>
<evidence type="ECO:0000256" key="11">
    <source>
        <dbReference type="ARBA" id="ARBA00023277"/>
    </source>
</evidence>
<dbReference type="Pfam" id="PF00294">
    <property type="entry name" value="PfkB"/>
    <property type="match status" value="1"/>
</dbReference>
<protein>
    <recommendedName>
        <fullName evidence="3 12">Ribokinase</fullName>
        <shortName evidence="12">RK</shortName>
        <ecNumber evidence="2 12">2.7.1.15</ecNumber>
    </recommendedName>
</protein>
<dbReference type="PRINTS" id="PR00990">
    <property type="entry name" value="RIBOKINASE"/>
</dbReference>
<feature type="binding site" evidence="12">
    <location>
        <begin position="39"/>
        <end position="43"/>
    </location>
    <ligand>
        <name>substrate</name>
    </ligand>
</feature>
<dbReference type="EC" id="2.7.1.15" evidence="2 12"/>
<evidence type="ECO:0000256" key="9">
    <source>
        <dbReference type="ARBA" id="ARBA00022842"/>
    </source>
</evidence>
<dbReference type="Proteomes" id="UP000539265">
    <property type="component" value="Unassembled WGS sequence"/>
</dbReference>
<feature type="binding site" evidence="12">
    <location>
        <position position="246"/>
    </location>
    <ligand>
        <name>K(+)</name>
        <dbReference type="ChEBI" id="CHEBI:29103"/>
    </ligand>
</feature>
<evidence type="ECO:0000256" key="8">
    <source>
        <dbReference type="ARBA" id="ARBA00022840"/>
    </source>
</evidence>
<dbReference type="CDD" id="cd01174">
    <property type="entry name" value="ribokinase"/>
    <property type="match status" value="1"/>
</dbReference>
<evidence type="ECO:0000256" key="6">
    <source>
        <dbReference type="ARBA" id="ARBA00022741"/>
    </source>
</evidence>
<evidence type="ECO:0000256" key="12">
    <source>
        <dbReference type="HAMAP-Rule" id="MF_01987"/>
    </source>
</evidence>
<keyword evidence="10 12" id="KW-0630">Potassium</keyword>
<feature type="binding site" evidence="12">
    <location>
        <position position="252"/>
    </location>
    <ligand>
        <name>substrate</name>
    </ligand>
</feature>
<dbReference type="GO" id="GO:0005829">
    <property type="term" value="C:cytosol"/>
    <property type="evidence" value="ECO:0007669"/>
    <property type="project" value="TreeGrafter"/>
</dbReference>
<feature type="binding site" evidence="12">
    <location>
        <position position="184"/>
    </location>
    <ligand>
        <name>ATP</name>
        <dbReference type="ChEBI" id="CHEBI:30616"/>
    </ligand>
</feature>
<evidence type="ECO:0000256" key="2">
    <source>
        <dbReference type="ARBA" id="ARBA00012035"/>
    </source>
</evidence>
<dbReference type="UniPathway" id="UPA00916">
    <property type="reaction ID" value="UER00889"/>
</dbReference>
<keyword evidence="15" id="KW-1185">Reference proteome</keyword>
<feature type="binding site" evidence="12">
    <location>
        <position position="248"/>
    </location>
    <ligand>
        <name>K(+)</name>
        <dbReference type="ChEBI" id="CHEBI:29103"/>
    </ligand>
</feature>
<feature type="active site" description="Proton acceptor" evidence="12">
    <location>
        <position position="252"/>
    </location>
</feature>
<feature type="binding site" evidence="12">
    <location>
        <position position="140"/>
    </location>
    <ligand>
        <name>substrate</name>
    </ligand>
</feature>
<dbReference type="PANTHER" id="PTHR10584:SF166">
    <property type="entry name" value="RIBOKINASE"/>
    <property type="match status" value="1"/>
</dbReference>
<name>A0A839SBP4_9SPHI</name>
<feature type="binding site" evidence="12">
    <location>
        <begin position="220"/>
        <end position="225"/>
    </location>
    <ligand>
        <name>ATP</name>
        <dbReference type="ChEBI" id="CHEBI:30616"/>
    </ligand>
</feature>
<feature type="binding site" evidence="12">
    <location>
        <position position="291"/>
    </location>
    <ligand>
        <name>K(+)</name>
        <dbReference type="ChEBI" id="CHEBI:29103"/>
    </ligand>
</feature>
<comment type="activity regulation">
    <text evidence="12">Activated by a monovalent cation that binds near, but not in, the active site. The most likely occupant of the site in vivo is potassium. Ion binding induces a conformational change that may alter substrate affinity.</text>
</comment>
<dbReference type="AlphaFoldDB" id="A0A839SBP4"/>
<gene>
    <name evidence="12" type="primary">rbsK</name>
    <name evidence="14" type="ORF">FHS11_001154</name>
</gene>
<evidence type="ECO:0000256" key="1">
    <source>
        <dbReference type="ARBA" id="ARBA00005380"/>
    </source>
</evidence>
<evidence type="ECO:0000259" key="13">
    <source>
        <dbReference type="Pfam" id="PF00294"/>
    </source>
</evidence>
<comment type="function">
    <text evidence="12">Catalyzes the phosphorylation of ribose at O-5 in a reaction requiring ATP and magnesium. The resulting D-ribose-5-phosphate can then be used either for sythesis of nucleotides, histidine, and tryptophan, or as a component of the pentose phosphate pathway.</text>
</comment>
<evidence type="ECO:0000256" key="4">
    <source>
        <dbReference type="ARBA" id="ARBA00022679"/>
    </source>
</evidence>
<comment type="similarity">
    <text evidence="1">Belongs to the carbohydrate kinase pfkB family.</text>
</comment>
<keyword evidence="6 12" id="KW-0547">Nucleotide-binding</keyword>
<comment type="subunit">
    <text evidence="12">Homodimer.</text>
</comment>
<feature type="binding site" evidence="12">
    <location>
        <position position="287"/>
    </location>
    <ligand>
        <name>K(+)</name>
        <dbReference type="ChEBI" id="CHEBI:29103"/>
    </ligand>
</feature>
<keyword evidence="5 12" id="KW-0479">Metal-binding</keyword>
<dbReference type="GO" id="GO:0019303">
    <property type="term" value="P:D-ribose catabolic process"/>
    <property type="evidence" value="ECO:0007669"/>
    <property type="project" value="UniProtKB-UniRule"/>
</dbReference>
<proteinExistence type="inferred from homology"/>
<dbReference type="SUPFAM" id="SSF53613">
    <property type="entry name" value="Ribokinase-like"/>
    <property type="match status" value="1"/>
</dbReference>
<keyword evidence="7 12" id="KW-0418">Kinase</keyword>
<keyword evidence="9 12" id="KW-0460">Magnesium</keyword>
<dbReference type="InterPro" id="IPR002139">
    <property type="entry name" value="Ribo/fructo_kinase"/>
</dbReference>
<comment type="catalytic activity">
    <reaction evidence="12">
        <text>D-ribose + ATP = D-ribose 5-phosphate + ADP + H(+)</text>
        <dbReference type="Rhea" id="RHEA:13697"/>
        <dbReference type="ChEBI" id="CHEBI:15378"/>
        <dbReference type="ChEBI" id="CHEBI:30616"/>
        <dbReference type="ChEBI" id="CHEBI:47013"/>
        <dbReference type="ChEBI" id="CHEBI:78346"/>
        <dbReference type="ChEBI" id="CHEBI:456216"/>
        <dbReference type="EC" id="2.7.1.15"/>
    </reaction>
</comment>
<feature type="binding site" evidence="12">
    <location>
        <position position="285"/>
    </location>
    <ligand>
        <name>K(+)</name>
        <dbReference type="ChEBI" id="CHEBI:29103"/>
    </ligand>
</feature>
<keyword evidence="11 12" id="KW-0119">Carbohydrate metabolism</keyword>
<dbReference type="GO" id="GO:0004747">
    <property type="term" value="F:ribokinase activity"/>
    <property type="evidence" value="ECO:0007669"/>
    <property type="project" value="UniProtKB-UniRule"/>
</dbReference>
<dbReference type="InterPro" id="IPR011877">
    <property type="entry name" value="Ribokinase"/>
</dbReference>
<organism evidence="14 15">
    <name type="scientific">Mucilaginibacter gotjawali</name>
    <dbReference type="NCBI Taxonomy" id="1550579"/>
    <lineage>
        <taxon>Bacteria</taxon>
        <taxon>Pseudomonadati</taxon>
        <taxon>Bacteroidota</taxon>
        <taxon>Sphingobacteriia</taxon>
        <taxon>Sphingobacteriales</taxon>
        <taxon>Sphingobacteriaceae</taxon>
        <taxon>Mucilaginibacter</taxon>
    </lineage>
</organism>
<dbReference type="HAMAP" id="MF_01987">
    <property type="entry name" value="Ribokinase"/>
    <property type="match status" value="1"/>
</dbReference>
<feature type="binding site" evidence="12">
    <location>
        <begin position="11"/>
        <end position="13"/>
    </location>
    <ligand>
        <name>substrate</name>
    </ligand>
</feature>
<dbReference type="GO" id="GO:0046872">
    <property type="term" value="F:metal ion binding"/>
    <property type="evidence" value="ECO:0007669"/>
    <property type="project" value="UniProtKB-KW"/>
</dbReference>
<feature type="binding site" evidence="12">
    <location>
        <position position="282"/>
    </location>
    <ligand>
        <name>K(+)</name>
        <dbReference type="ChEBI" id="CHEBI:29103"/>
    </ligand>
</feature>
<evidence type="ECO:0000313" key="15">
    <source>
        <dbReference type="Proteomes" id="UP000539265"/>
    </source>
</evidence>
<accession>A0A839SBP4</accession>